<evidence type="ECO:0000313" key="4">
    <source>
        <dbReference type="Proteomes" id="UP000605201"/>
    </source>
</evidence>
<dbReference type="Proteomes" id="UP000605201">
    <property type="component" value="Unassembled WGS sequence"/>
</dbReference>
<feature type="transmembrane region" description="Helical" evidence="1">
    <location>
        <begin position="82"/>
        <end position="104"/>
    </location>
</feature>
<sequence length="445" mass="48766">MIIPKDNAIAKAPNTVAILYRSTAGWLASALLGVTGVFSTQFLGLPNMYAAQTTMGIFGFAGGLTHYLTIKSAGGKISSERGLSLSLVVALSCAGAVTPLFLTIGTSYKMVVITFYSFAVFGALGGTAAAFAMRTAFDNASSNDVVPSVVSWSFSLGLAAFAGEIIGESLQTFLPEWLAWSFAFGALALIVGTGSGYSIVLFFRGGMEGRQVAAKNKIDYLTFSKEKNRNYLLAMVLLSVPFYLNDFSNIFIKDWRLWLLIDYTVVKTFPFLVVFWLIRNNKMQPFEFGLTSQQVIPFVTVFLIGTLAGTFIDQNGYMIMDRFPGYAPLTGMPAIENPLFKWIDLTAGLLMVGIFEELVFRGYLHTFLTRYTRNSFIIIGISSVAFGLIHWSGGLHQVIVTSAIGAVFMTLYLRTHSLPAIMLAHFTVNFIDFAGVIPKTVFRFF</sequence>
<dbReference type="EMBL" id="JACNIG010000441">
    <property type="protein sequence ID" value="MBC8434436.1"/>
    <property type="molecule type" value="Genomic_DNA"/>
</dbReference>
<accession>A0A8J6TPD1</accession>
<feature type="transmembrane region" description="Helical" evidence="1">
    <location>
        <begin position="24"/>
        <end position="43"/>
    </location>
</feature>
<evidence type="ECO:0000256" key="1">
    <source>
        <dbReference type="SAM" id="Phobius"/>
    </source>
</evidence>
<dbReference type="GO" id="GO:0080120">
    <property type="term" value="P:CAAX-box protein maturation"/>
    <property type="evidence" value="ECO:0007669"/>
    <property type="project" value="UniProtKB-ARBA"/>
</dbReference>
<protein>
    <submittedName>
        <fullName evidence="3">CPBP family intramembrane metalloprotease</fullName>
    </submittedName>
</protein>
<keyword evidence="3" id="KW-0645">Protease</keyword>
<dbReference type="GO" id="GO:0004175">
    <property type="term" value="F:endopeptidase activity"/>
    <property type="evidence" value="ECO:0007669"/>
    <property type="project" value="UniProtKB-ARBA"/>
</dbReference>
<reference evidence="3 4" key="1">
    <citation type="submission" date="2020-08" db="EMBL/GenBank/DDBJ databases">
        <title>Bridging the membrane lipid divide: bacteria of the FCB group superphylum have the potential to synthesize archaeal ether lipids.</title>
        <authorList>
            <person name="Villanueva L."/>
            <person name="Von Meijenfeldt F.A.B."/>
            <person name="Westbye A.B."/>
            <person name="Yadav S."/>
            <person name="Hopmans E.C."/>
            <person name="Dutilh B.E."/>
            <person name="Sinninghe Damste J.S."/>
        </authorList>
    </citation>
    <scope>NUCLEOTIDE SEQUENCE [LARGE SCALE GENOMIC DNA]</scope>
    <source>
        <strain evidence="3">NIOZ-UU17</strain>
    </source>
</reference>
<keyword evidence="1" id="KW-0472">Membrane</keyword>
<feature type="domain" description="CAAX prenyl protease 2/Lysostaphin resistance protein A-like" evidence="2">
    <location>
        <begin position="341"/>
        <end position="431"/>
    </location>
</feature>
<dbReference type="GO" id="GO:0008237">
    <property type="term" value="F:metallopeptidase activity"/>
    <property type="evidence" value="ECO:0007669"/>
    <property type="project" value="UniProtKB-KW"/>
</dbReference>
<evidence type="ECO:0000259" key="2">
    <source>
        <dbReference type="Pfam" id="PF02517"/>
    </source>
</evidence>
<keyword evidence="1" id="KW-0812">Transmembrane</keyword>
<feature type="transmembrane region" description="Helical" evidence="1">
    <location>
        <begin position="339"/>
        <end position="359"/>
    </location>
</feature>
<feature type="transmembrane region" description="Helical" evidence="1">
    <location>
        <begin position="110"/>
        <end position="133"/>
    </location>
</feature>
<feature type="transmembrane region" description="Helical" evidence="1">
    <location>
        <begin position="49"/>
        <end position="70"/>
    </location>
</feature>
<feature type="transmembrane region" description="Helical" evidence="1">
    <location>
        <begin position="298"/>
        <end position="319"/>
    </location>
</feature>
<feature type="transmembrane region" description="Helical" evidence="1">
    <location>
        <begin position="371"/>
        <end position="389"/>
    </location>
</feature>
<feature type="transmembrane region" description="Helical" evidence="1">
    <location>
        <begin position="145"/>
        <end position="166"/>
    </location>
</feature>
<dbReference type="InterPro" id="IPR003675">
    <property type="entry name" value="Rce1/LyrA-like_dom"/>
</dbReference>
<feature type="transmembrane region" description="Helical" evidence="1">
    <location>
        <begin position="231"/>
        <end position="252"/>
    </location>
</feature>
<proteinExistence type="predicted"/>
<comment type="caution">
    <text evidence="3">The sequence shown here is derived from an EMBL/GenBank/DDBJ whole genome shotgun (WGS) entry which is preliminary data.</text>
</comment>
<feature type="transmembrane region" description="Helical" evidence="1">
    <location>
        <begin position="258"/>
        <end position="278"/>
    </location>
</feature>
<dbReference type="AlphaFoldDB" id="A0A8J6TPD1"/>
<keyword evidence="3" id="KW-0378">Hydrolase</keyword>
<evidence type="ECO:0000313" key="3">
    <source>
        <dbReference type="EMBL" id="MBC8434436.1"/>
    </source>
</evidence>
<organism evidence="3 4">
    <name type="scientific">Candidatus Desulfatibia vada</name>
    <dbReference type="NCBI Taxonomy" id="2841696"/>
    <lineage>
        <taxon>Bacteria</taxon>
        <taxon>Pseudomonadati</taxon>
        <taxon>Thermodesulfobacteriota</taxon>
        <taxon>Desulfobacteria</taxon>
        <taxon>Desulfobacterales</taxon>
        <taxon>Desulfobacterales incertae sedis</taxon>
        <taxon>Candidatus Desulfatibia</taxon>
    </lineage>
</organism>
<gene>
    <name evidence="3" type="ORF">H8D96_21215</name>
</gene>
<name>A0A8J6TPD1_9BACT</name>
<dbReference type="Pfam" id="PF02517">
    <property type="entry name" value="Rce1-like"/>
    <property type="match status" value="1"/>
</dbReference>
<keyword evidence="1" id="KW-1133">Transmembrane helix</keyword>
<keyword evidence="3" id="KW-0482">Metalloprotease</keyword>
<feature type="transmembrane region" description="Helical" evidence="1">
    <location>
        <begin position="178"/>
        <end position="203"/>
    </location>
</feature>